<reference evidence="2" key="1">
    <citation type="journal article" date="2020" name="Nature">
        <title>Giant virus diversity and host interactions through global metagenomics.</title>
        <authorList>
            <person name="Schulz F."/>
            <person name="Roux S."/>
            <person name="Paez-Espino D."/>
            <person name="Jungbluth S."/>
            <person name="Walsh D.A."/>
            <person name="Denef V.J."/>
            <person name="McMahon K.D."/>
            <person name="Konstantinidis K.T."/>
            <person name="Eloe-Fadrosh E.A."/>
            <person name="Kyrpides N.C."/>
            <person name="Woyke T."/>
        </authorList>
    </citation>
    <scope>NUCLEOTIDE SEQUENCE</scope>
    <source>
        <strain evidence="2">GVMAG-S-ERX555931-87</strain>
    </source>
</reference>
<dbReference type="EMBL" id="MN738742">
    <property type="protein sequence ID" value="QHT36411.1"/>
    <property type="molecule type" value="Genomic_DNA"/>
</dbReference>
<organism evidence="2">
    <name type="scientific">viral metagenome</name>
    <dbReference type="NCBI Taxonomy" id="1070528"/>
    <lineage>
        <taxon>unclassified sequences</taxon>
        <taxon>metagenomes</taxon>
        <taxon>organismal metagenomes</taxon>
    </lineage>
</organism>
<evidence type="ECO:0000313" key="2">
    <source>
        <dbReference type="EMBL" id="QHT36411.1"/>
    </source>
</evidence>
<dbReference type="AlphaFoldDB" id="A0A6C0F6C5"/>
<keyword evidence="1" id="KW-0175">Coiled coil</keyword>
<protein>
    <submittedName>
        <fullName evidence="2">Uncharacterized protein</fullName>
    </submittedName>
</protein>
<name>A0A6C0F6C5_9ZZZZ</name>
<sequence>MDIEKFFQDTLETRIERLEKKNKENESNILRMLRHLKIDDKEITKLEQIKTKNVSVEERIKYLEKRDIIIEKALLGIIERL</sequence>
<evidence type="ECO:0000256" key="1">
    <source>
        <dbReference type="SAM" id="Coils"/>
    </source>
</evidence>
<feature type="coiled-coil region" evidence="1">
    <location>
        <begin position="8"/>
        <end position="66"/>
    </location>
</feature>
<proteinExistence type="predicted"/>
<accession>A0A6C0F6C5</accession>